<dbReference type="RefSeq" id="WP_073793611.1">
    <property type="nucleotide sequence ID" value="NZ_LFBV01000010.1"/>
</dbReference>
<evidence type="ECO:0000259" key="1">
    <source>
        <dbReference type="PROSITE" id="PS50943"/>
    </source>
</evidence>
<evidence type="ECO:0000313" key="2">
    <source>
        <dbReference type="EMBL" id="OKH90940.1"/>
    </source>
</evidence>
<reference evidence="2 3" key="1">
    <citation type="submission" date="2015-06" db="EMBL/GenBank/DDBJ databases">
        <title>Cloning and characterization of the uncialamcin biosynthetic gene cluster.</title>
        <authorList>
            <person name="Yan X."/>
            <person name="Huang T."/>
            <person name="Ge H."/>
            <person name="Shen B."/>
        </authorList>
    </citation>
    <scope>NUCLEOTIDE SEQUENCE [LARGE SCALE GENOMIC DNA]</scope>
    <source>
        <strain evidence="2 3">DCA2648</strain>
    </source>
</reference>
<dbReference type="PROSITE" id="PS50943">
    <property type="entry name" value="HTH_CROC1"/>
    <property type="match status" value="1"/>
</dbReference>
<feature type="domain" description="HTH cro/C1-type" evidence="1">
    <location>
        <begin position="10"/>
        <end position="63"/>
    </location>
</feature>
<dbReference type="InterPro" id="IPR043917">
    <property type="entry name" value="DUF5753"/>
</dbReference>
<dbReference type="Pfam" id="PF13560">
    <property type="entry name" value="HTH_31"/>
    <property type="match status" value="1"/>
</dbReference>
<dbReference type="Gene3D" id="1.10.260.40">
    <property type="entry name" value="lambda repressor-like DNA-binding domains"/>
    <property type="match status" value="1"/>
</dbReference>
<dbReference type="Pfam" id="PF19054">
    <property type="entry name" value="DUF5753"/>
    <property type="match status" value="1"/>
</dbReference>
<accession>A0A1Q4UZF0</accession>
<dbReference type="EMBL" id="LFBV01000010">
    <property type="protein sequence ID" value="OKH90940.1"/>
    <property type="molecule type" value="Genomic_DNA"/>
</dbReference>
<dbReference type="InterPro" id="IPR010982">
    <property type="entry name" value="Lambda_DNA-bd_dom_sf"/>
</dbReference>
<dbReference type="Proteomes" id="UP000186455">
    <property type="component" value="Unassembled WGS sequence"/>
</dbReference>
<dbReference type="CDD" id="cd00093">
    <property type="entry name" value="HTH_XRE"/>
    <property type="match status" value="1"/>
</dbReference>
<name>A0A1Q4UZF0_9ACTN</name>
<organism evidence="2 3">
    <name type="scientific">Streptomyces uncialis</name>
    <dbReference type="NCBI Taxonomy" id="1048205"/>
    <lineage>
        <taxon>Bacteria</taxon>
        <taxon>Bacillati</taxon>
        <taxon>Actinomycetota</taxon>
        <taxon>Actinomycetes</taxon>
        <taxon>Kitasatosporales</taxon>
        <taxon>Streptomycetaceae</taxon>
        <taxon>Streptomyces</taxon>
    </lineage>
</organism>
<dbReference type="STRING" id="1048205.AB852_30990"/>
<proteinExistence type="predicted"/>
<dbReference type="GO" id="GO:0003677">
    <property type="term" value="F:DNA binding"/>
    <property type="evidence" value="ECO:0007669"/>
    <property type="project" value="InterPro"/>
</dbReference>
<comment type="caution">
    <text evidence="2">The sequence shown here is derived from an EMBL/GenBank/DDBJ whole genome shotgun (WGS) entry which is preliminary data.</text>
</comment>
<dbReference type="SUPFAM" id="SSF47413">
    <property type="entry name" value="lambda repressor-like DNA-binding domains"/>
    <property type="match status" value="1"/>
</dbReference>
<dbReference type="AlphaFoldDB" id="A0A1Q4UZF0"/>
<dbReference type="InterPro" id="IPR001387">
    <property type="entry name" value="Cro/C1-type_HTH"/>
</dbReference>
<dbReference type="SMART" id="SM00530">
    <property type="entry name" value="HTH_XRE"/>
    <property type="match status" value="1"/>
</dbReference>
<keyword evidence="3" id="KW-1185">Reference proteome</keyword>
<gene>
    <name evidence="2" type="ORF">AB852_30990</name>
</gene>
<evidence type="ECO:0000313" key="3">
    <source>
        <dbReference type="Proteomes" id="UP000186455"/>
    </source>
</evidence>
<sequence>MNRSELGVALRVLRNASGKAGKAVARGAVMSQSKLSKIETGKLSPSADDVDRILTAIGVSDDVKAEYMNAARAVATEATAWRLIQRAGLHKAQRQLQAVEARMSLLRLFQPVLVPGLLQTPEYMRAVLSRHEDLSEETVRRTVAARLERQEVLYDETKTFRFVITEPVLRWLIVPPVVLAGQLDRLASLSRLPNVDVRVVPLAGRKHDFPNHAFVIRDDRAVTVETVHAEVVVTDPRDVALYVAKFSGFARHAMGGDESTRLLESVRDELSRSREGDQ</sequence>
<protein>
    <submittedName>
        <fullName evidence="2">Regulator</fullName>
    </submittedName>
</protein>